<keyword evidence="6 13" id="KW-1133">Transmembrane helix</keyword>
<comment type="subcellular location">
    <subcellularLocation>
        <location evidence="1">Membrane</location>
    </subcellularLocation>
</comment>
<keyword evidence="15" id="KW-1185">Reference proteome</keyword>
<evidence type="ECO:0000256" key="11">
    <source>
        <dbReference type="PIRSR" id="PIRSR602401-1"/>
    </source>
</evidence>
<evidence type="ECO:0000256" key="2">
    <source>
        <dbReference type="ARBA" id="ARBA00010617"/>
    </source>
</evidence>
<evidence type="ECO:0000256" key="5">
    <source>
        <dbReference type="ARBA" id="ARBA00022723"/>
    </source>
</evidence>
<evidence type="ECO:0000256" key="3">
    <source>
        <dbReference type="ARBA" id="ARBA00022617"/>
    </source>
</evidence>
<feature type="binding site" description="axial binding residue" evidence="11">
    <location>
        <position position="466"/>
    </location>
    <ligand>
        <name>heme</name>
        <dbReference type="ChEBI" id="CHEBI:30413"/>
    </ligand>
    <ligandPart>
        <name>Fe</name>
        <dbReference type="ChEBI" id="CHEBI:18248"/>
    </ligandPart>
</feature>
<proteinExistence type="inferred from homology"/>
<comment type="caution">
    <text evidence="14">The sequence shown here is derived from an EMBL/GenBank/DDBJ whole genome shotgun (WGS) entry which is preliminary data.</text>
</comment>
<comment type="cofactor">
    <cofactor evidence="11">
        <name>heme</name>
        <dbReference type="ChEBI" id="CHEBI:30413"/>
    </cofactor>
</comment>
<keyword evidence="8 11" id="KW-0408">Iron</keyword>
<organism evidence="14 15">
    <name type="scientific">Cinchona calisaya</name>
    <dbReference type="NCBI Taxonomy" id="153742"/>
    <lineage>
        <taxon>Eukaryota</taxon>
        <taxon>Viridiplantae</taxon>
        <taxon>Streptophyta</taxon>
        <taxon>Embryophyta</taxon>
        <taxon>Tracheophyta</taxon>
        <taxon>Spermatophyta</taxon>
        <taxon>Magnoliopsida</taxon>
        <taxon>eudicotyledons</taxon>
        <taxon>Gunneridae</taxon>
        <taxon>Pentapetalae</taxon>
        <taxon>asterids</taxon>
        <taxon>lamiids</taxon>
        <taxon>Gentianales</taxon>
        <taxon>Rubiaceae</taxon>
        <taxon>Cinchonoideae</taxon>
        <taxon>Cinchoneae</taxon>
        <taxon>Cinchona</taxon>
    </lineage>
</organism>
<evidence type="ECO:0008006" key="16">
    <source>
        <dbReference type="Google" id="ProtNLM"/>
    </source>
</evidence>
<evidence type="ECO:0000256" key="10">
    <source>
        <dbReference type="ARBA" id="ARBA00023136"/>
    </source>
</evidence>
<evidence type="ECO:0000256" key="9">
    <source>
        <dbReference type="ARBA" id="ARBA00023033"/>
    </source>
</evidence>
<dbReference type="Gene3D" id="1.10.630.10">
    <property type="entry name" value="Cytochrome P450"/>
    <property type="match status" value="1"/>
</dbReference>
<name>A0ABD2XZS2_9GENT</name>
<evidence type="ECO:0000313" key="14">
    <source>
        <dbReference type="EMBL" id="KAL3500849.1"/>
    </source>
</evidence>
<dbReference type="PANTHER" id="PTHR24282">
    <property type="entry name" value="CYTOCHROME P450 FAMILY MEMBER"/>
    <property type="match status" value="1"/>
</dbReference>
<dbReference type="InterPro" id="IPR017972">
    <property type="entry name" value="Cyt_P450_CS"/>
</dbReference>
<comment type="similarity">
    <text evidence="2 12">Belongs to the cytochrome P450 family.</text>
</comment>
<evidence type="ECO:0000256" key="13">
    <source>
        <dbReference type="SAM" id="Phobius"/>
    </source>
</evidence>
<dbReference type="SUPFAM" id="SSF48264">
    <property type="entry name" value="Cytochrome P450"/>
    <property type="match status" value="1"/>
</dbReference>
<dbReference type="GO" id="GO:0046872">
    <property type="term" value="F:metal ion binding"/>
    <property type="evidence" value="ECO:0007669"/>
    <property type="project" value="UniProtKB-KW"/>
</dbReference>
<keyword evidence="5 11" id="KW-0479">Metal-binding</keyword>
<dbReference type="GO" id="GO:0016020">
    <property type="term" value="C:membrane"/>
    <property type="evidence" value="ECO:0007669"/>
    <property type="project" value="UniProtKB-SubCell"/>
</dbReference>
<dbReference type="AlphaFoldDB" id="A0ABD2XZS2"/>
<dbReference type="PRINTS" id="PR00463">
    <property type="entry name" value="EP450I"/>
</dbReference>
<dbReference type="GO" id="GO:0004497">
    <property type="term" value="F:monooxygenase activity"/>
    <property type="evidence" value="ECO:0007669"/>
    <property type="project" value="UniProtKB-KW"/>
</dbReference>
<keyword evidence="7 12" id="KW-0560">Oxidoreductase</keyword>
<evidence type="ECO:0000256" key="4">
    <source>
        <dbReference type="ARBA" id="ARBA00022692"/>
    </source>
</evidence>
<keyword evidence="3 11" id="KW-0349">Heme</keyword>
<evidence type="ECO:0000313" key="15">
    <source>
        <dbReference type="Proteomes" id="UP001630127"/>
    </source>
</evidence>
<dbReference type="FunFam" id="1.10.630.10:FF:000029">
    <property type="entry name" value="Cytochrome P450 734A1"/>
    <property type="match status" value="1"/>
</dbReference>
<dbReference type="PRINTS" id="PR00385">
    <property type="entry name" value="P450"/>
</dbReference>
<protein>
    <recommendedName>
        <fullName evidence="16">Cytochrome P450</fullName>
    </recommendedName>
</protein>
<dbReference type="InterPro" id="IPR050665">
    <property type="entry name" value="Cytochrome_P450_Monooxygen"/>
</dbReference>
<dbReference type="InterPro" id="IPR001128">
    <property type="entry name" value="Cyt_P450"/>
</dbReference>
<evidence type="ECO:0000256" key="8">
    <source>
        <dbReference type="ARBA" id="ARBA00023004"/>
    </source>
</evidence>
<evidence type="ECO:0000256" key="7">
    <source>
        <dbReference type="ARBA" id="ARBA00023002"/>
    </source>
</evidence>
<dbReference type="PROSITE" id="PS00086">
    <property type="entry name" value="CYTOCHROME_P450"/>
    <property type="match status" value="1"/>
</dbReference>
<keyword evidence="10 13" id="KW-0472">Membrane</keyword>
<dbReference type="EMBL" id="JBJUIK010000016">
    <property type="protein sequence ID" value="KAL3500849.1"/>
    <property type="molecule type" value="Genomic_DNA"/>
</dbReference>
<gene>
    <name evidence="14" type="ORF">ACH5RR_039942</name>
</gene>
<evidence type="ECO:0000256" key="1">
    <source>
        <dbReference type="ARBA" id="ARBA00004370"/>
    </source>
</evidence>
<dbReference type="GO" id="GO:0009820">
    <property type="term" value="P:alkaloid metabolic process"/>
    <property type="evidence" value="ECO:0007669"/>
    <property type="project" value="UniProtKB-ARBA"/>
</dbReference>
<accession>A0ABD2XZS2</accession>
<evidence type="ECO:0000256" key="12">
    <source>
        <dbReference type="RuleBase" id="RU000461"/>
    </source>
</evidence>
<feature type="transmembrane region" description="Helical" evidence="13">
    <location>
        <begin position="12"/>
        <end position="38"/>
    </location>
</feature>
<dbReference type="Proteomes" id="UP001630127">
    <property type="component" value="Unassembled WGS sequence"/>
</dbReference>
<keyword evidence="4 13" id="KW-0812">Transmembrane</keyword>
<keyword evidence="9 12" id="KW-0503">Monooxygenase</keyword>
<dbReference type="PANTHER" id="PTHR24282:SF148">
    <property type="entry name" value="CYTOCHROME P450 72A15-LIKE"/>
    <property type="match status" value="1"/>
</dbReference>
<dbReference type="InterPro" id="IPR002401">
    <property type="entry name" value="Cyt_P450_E_grp-I"/>
</dbReference>
<dbReference type="InterPro" id="IPR036396">
    <property type="entry name" value="Cyt_P450_sf"/>
</dbReference>
<sequence length="518" mass="58874">MKVIILASTMEAYSILMASISVVLASLCMMKLVYSLWWKPKIIEKQLRQQGIGGTSYNFVYGDKLVNKKLMMEAWSVPMSLSHEIAPRVNPFIYQIVKTYGKVCLSWIGTRPRLIIGNAEHIRLIMNDKFGHFQKPPQNPLVDLLTLGISTLEGEKWAKRRRLITPAFHHEKLQGMEAEFLASCCNLIDRWKKLLESDGLSEIDIAPELQSLSADVISRAAFGSNYKEGKKIFELQKEQVMLVLEAHQALYIPGLRFLPTKKNRRRYEVDGEIKAMLREIICKKQKAMQNGESGNGDLLGLLLQCKEEKGNDMTIEDVIEECKLFYFAGQETTANWLTWTLILLSMHPDWQDKARQEVLQICGKTAPDVETLNRLKIVTMVLFEVLRLYPPVIGLFRYTVQSTKVGDISIPAGVEVFLPVLLLHHDSEYWGDDAQEFKPERFAEGVSKASGDQMAFYPFGWGPRICLGQSFAIIEAKLALAMILQHFSFKLSPSYTHAPHTIITLQPQHGAPIIFQKI</sequence>
<evidence type="ECO:0000256" key="6">
    <source>
        <dbReference type="ARBA" id="ARBA00022989"/>
    </source>
</evidence>
<reference evidence="14 15" key="1">
    <citation type="submission" date="2024-11" db="EMBL/GenBank/DDBJ databases">
        <title>A near-complete genome assembly of Cinchona calisaya.</title>
        <authorList>
            <person name="Lian D.C."/>
            <person name="Zhao X.W."/>
            <person name="Wei L."/>
        </authorList>
    </citation>
    <scope>NUCLEOTIDE SEQUENCE [LARGE SCALE GENOMIC DNA]</scope>
    <source>
        <tissue evidence="14">Nenye</tissue>
    </source>
</reference>
<dbReference type="GO" id="GO:0009753">
    <property type="term" value="P:response to jasmonic acid"/>
    <property type="evidence" value="ECO:0007669"/>
    <property type="project" value="UniProtKB-ARBA"/>
</dbReference>
<dbReference type="Pfam" id="PF00067">
    <property type="entry name" value="p450"/>
    <property type="match status" value="1"/>
</dbReference>